<proteinExistence type="predicted"/>
<dbReference type="Proteomes" id="UP000275846">
    <property type="component" value="Unassembled WGS sequence"/>
</dbReference>
<organism evidence="4">
    <name type="scientific">Schistocephalus solidus</name>
    <name type="common">Tapeworm</name>
    <dbReference type="NCBI Taxonomy" id="70667"/>
    <lineage>
        <taxon>Eukaryota</taxon>
        <taxon>Metazoa</taxon>
        <taxon>Spiralia</taxon>
        <taxon>Lophotrochozoa</taxon>
        <taxon>Platyhelminthes</taxon>
        <taxon>Cestoda</taxon>
        <taxon>Eucestoda</taxon>
        <taxon>Diphyllobothriidea</taxon>
        <taxon>Diphyllobothriidae</taxon>
        <taxon>Schistocephalus</taxon>
    </lineage>
</organism>
<feature type="compositionally biased region" description="Low complexity" evidence="1">
    <location>
        <begin position="21"/>
        <end position="35"/>
    </location>
</feature>
<evidence type="ECO:0000313" key="4">
    <source>
        <dbReference type="WBParaSite" id="SSLN_0001782901-mRNA-1"/>
    </source>
</evidence>
<feature type="compositionally biased region" description="Basic and acidic residues" evidence="1">
    <location>
        <begin position="101"/>
        <end position="113"/>
    </location>
</feature>
<feature type="compositionally biased region" description="Low complexity" evidence="1">
    <location>
        <begin position="47"/>
        <end position="64"/>
    </location>
</feature>
<dbReference type="AlphaFoldDB" id="A0A183TL28"/>
<sequence>MGVIHPFGGLMPPSNFYDVALQQQQQRLQMNQQQRPASVSAPSDNFSASRSTTAPSSSASGNSTLRLHDTSPPSSALHSELVKAAKRQPPAPANPAPGLLDTEHRRVREERERENTIAAVQIYYPVKLIHVPVTIPGQPCCGEHTMDIVGLRRPNCRHYLLPPPLSAPHPAARMLHKVCINYHHILPQRGRLRARTHLVHPRATPPIVF</sequence>
<evidence type="ECO:0000313" key="3">
    <source>
        <dbReference type="Proteomes" id="UP000275846"/>
    </source>
</evidence>
<evidence type="ECO:0000313" key="2">
    <source>
        <dbReference type="EMBL" id="VDM03562.1"/>
    </source>
</evidence>
<gene>
    <name evidence="2" type="ORF">SSLN_LOCUS17176</name>
</gene>
<accession>A0A183TL28</accession>
<dbReference type="OrthoDB" id="2307332at2759"/>
<protein>
    <submittedName>
        <fullName evidence="2 4">Uncharacterized protein</fullName>
    </submittedName>
</protein>
<reference evidence="2 3" key="2">
    <citation type="submission" date="2018-11" db="EMBL/GenBank/DDBJ databases">
        <authorList>
            <consortium name="Pathogen Informatics"/>
        </authorList>
    </citation>
    <scope>NUCLEOTIDE SEQUENCE [LARGE SCALE GENOMIC DNA]</scope>
    <source>
        <strain evidence="2 3">NST_G2</strain>
    </source>
</reference>
<feature type="compositionally biased region" description="Polar residues" evidence="1">
    <location>
        <begin position="36"/>
        <end position="46"/>
    </location>
</feature>
<dbReference type="WBParaSite" id="SSLN_0001782901-mRNA-1">
    <property type="protein sequence ID" value="SSLN_0001782901-mRNA-1"/>
    <property type="gene ID" value="SSLN_0001782901"/>
</dbReference>
<dbReference type="EMBL" id="UYSU01042078">
    <property type="protein sequence ID" value="VDM03562.1"/>
    <property type="molecule type" value="Genomic_DNA"/>
</dbReference>
<keyword evidence="3" id="KW-1185">Reference proteome</keyword>
<name>A0A183TL28_SCHSO</name>
<reference evidence="4" key="1">
    <citation type="submission" date="2016-06" db="UniProtKB">
        <authorList>
            <consortium name="WormBaseParasite"/>
        </authorList>
    </citation>
    <scope>IDENTIFICATION</scope>
</reference>
<evidence type="ECO:0000256" key="1">
    <source>
        <dbReference type="SAM" id="MobiDB-lite"/>
    </source>
</evidence>
<feature type="region of interest" description="Disordered" evidence="1">
    <location>
        <begin position="21"/>
        <end position="113"/>
    </location>
</feature>